<dbReference type="InterPro" id="IPR000719">
    <property type="entry name" value="Prot_kinase_dom"/>
</dbReference>
<keyword evidence="6" id="KW-1185">Reference proteome</keyword>
<feature type="region of interest" description="Disordered" evidence="3">
    <location>
        <begin position="106"/>
        <end position="187"/>
    </location>
</feature>
<dbReference type="PROSITE" id="PS50011">
    <property type="entry name" value="PROTEIN_KINASE_DOM"/>
    <property type="match status" value="1"/>
</dbReference>
<sequence length="374" mass="42342">MLLFSGASNWLSGEERSRLEAVQRDWRLSRPAKPYSVRIAGTCGSSKAREPTGQPWHRYRQPSADVSCRPDAAVVVGSSTSAAHQRSLFDRNRIAAAAVTLTAYAAESQKAADEPIKEEYEKGKDEEKVATTVAVSTDTPSVSPVLPEESSEKKEEVASSEEKPREALDDDIDAEEEKPIDKSPGLGTVMKRMENSVLIKEDGWRAEGASFVHFLEVDFFFLGRHHCCLDGRFLKFDEELGRGSFKTVYRGLDTETGVAVAWCELQESKLNKAGLFMRKGNVFAERQRFREEAEMLKGLQHPNIVRFYDYWERQDHAGKKRYIVLVTELMTSGTLKMYLKRFKRINIKVGDYNLIEYFCSVSQAMLRFAVSFCD</sequence>
<dbReference type="InterPro" id="IPR050588">
    <property type="entry name" value="WNK_Ser-Thr_kinase"/>
</dbReference>
<dbReference type="InterPro" id="IPR011009">
    <property type="entry name" value="Kinase-like_dom_sf"/>
</dbReference>
<dbReference type="Pfam" id="PF00069">
    <property type="entry name" value="Pkinase"/>
    <property type="match status" value="1"/>
</dbReference>
<keyword evidence="2" id="KW-0963">Cytoplasm</keyword>
<accession>A0A3P7M6N4</accession>
<evidence type="ECO:0000313" key="5">
    <source>
        <dbReference type="EMBL" id="VDN24934.1"/>
    </source>
</evidence>
<dbReference type="AlphaFoldDB" id="A0A3P7M6N4"/>
<gene>
    <name evidence="5" type="ORF">GPUH_LOCUS14874</name>
</gene>
<feature type="domain" description="Protein kinase" evidence="4">
    <location>
        <begin position="234"/>
        <end position="374"/>
    </location>
</feature>
<dbReference type="GO" id="GO:0005524">
    <property type="term" value="F:ATP binding"/>
    <property type="evidence" value="ECO:0007669"/>
    <property type="project" value="InterPro"/>
</dbReference>
<feature type="compositionally biased region" description="Basic and acidic residues" evidence="3">
    <location>
        <begin position="150"/>
        <end position="167"/>
    </location>
</feature>
<dbReference type="EMBL" id="UYRT01081746">
    <property type="protein sequence ID" value="VDN24934.1"/>
    <property type="molecule type" value="Genomic_DNA"/>
</dbReference>
<dbReference type="Proteomes" id="UP000271098">
    <property type="component" value="Unassembled WGS sequence"/>
</dbReference>
<dbReference type="GO" id="GO:0005737">
    <property type="term" value="C:cytoplasm"/>
    <property type="evidence" value="ECO:0007669"/>
    <property type="project" value="UniProtKB-SubCell"/>
</dbReference>
<comment type="subcellular location">
    <subcellularLocation>
        <location evidence="1">Cytoplasm</location>
    </subcellularLocation>
</comment>
<dbReference type="FunFam" id="3.30.200.20:FF:001054">
    <property type="entry name" value="Serine/threonine-protein kinase WNK1"/>
    <property type="match status" value="1"/>
</dbReference>
<feature type="region of interest" description="Disordered" evidence="3">
    <location>
        <begin position="43"/>
        <end position="64"/>
    </location>
</feature>
<evidence type="ECO:0000256" key="2">
    <source>
        <dbReference type="ARBA" id="ARBA00022490"/>
    </source>
</evidence>
<evidence type="ECO:0000259" key="4">
    <source>
        <dbReference type="PROSITE" id="PS50011"/>
    </source>
</evidence>
<evidence type="ECO:0000256" key="1">
    <source>
        <dbReference type="ARBA" id="ARBA00004496"/>
    </source>
</evidence>
<proteinExistence type="predicted"/>
<feature type="compositionally biased region" description="Acidic residues" evidence="3">
    <location>
        <begin position="168"/>
        <end position="178"/>
    </location>
</feature>
<dbReference type="GO" id="GO:0004672">
    <property type="term" value="F:protein kinase activity"/>
    <property type="evidence" value="ECO:0007669"/>
    <property type="project" value="InterPro"/>
</dbReference>
<dbReference type="PANTHER" id="PTHR13902">
    <property type="entry name" value="SERINE/THREONINE-PROTEIN KINASE WNK WITH NO LYSINE -RELATED"/>
    <property type="match status" value="1"/>
</dbReference>
<feature type="compositionally biased region" description="Basic and acidic residues" evidence="3">
    <location>
        <begin position="110"/>
        <end position="129"/>
    </location>
</feature>
<organism evidence="5 6">
    <name type="scientific">Gongylonema pulchrum</name>
    <dbReference type="NCBI Taxonomy" id="637853"/>
    <lineage>
        <taxon>Eukaryota</taxon>
        <taxon>Metazoa</taxon>
        <taxon>Ecdysozoa</taxon>
        <taxon>Nematoda</taxon>
        <taxon>Chromadorea</taxon>
        <taxon>Rhabditida</taxon>
        <taxon>Spirurina</taxon>
        <taxon>Spiruromorpha</taxon>
        <taxon>Spiruroidea</taxon>
        <taxon>Gongylonematidae</taxon>
        <taxon>Gongylonema</taxon>
    </lineage>
</organism>
<evidence type="ECO:0000313" key="6">
    <source>
        <dbReference type="Proteomes" id="UP000271098"/>
    </source>
</evidence>
<dbReference type="OrthoDB" id="4062651at2759"/>
<name>A0A3P7M6N4_9BILA</name>
<evidence type="ECO:0000256" key="3">
    <source>
        <dbReference type="SAM" id="MobiDB-lite"/>
    </source>
</evidence>
<protein>
    <recommendedName>
        <fullName evidence="4">Protein kinase domain-containing protein</fullName>
    </recommendedName>
</protein>
<dbReference type="SUPFAM" id="SSF56112">
    <property type="entry name" value="Protein kinase-like (PK-like)"/>
    <property type="match status" value="1"/>
</dbReference>
<dbReference type="Gene3D" id="3.30.200.20">
    <property type="entry name" value="Phosphorylase Kinase, domain 1"/>
    <property type="match status" value="1"/>
</dbReference>
<dbReference type="GO" id="GO:0006884">
    <property type="term" value="P:cell volume homeostasis"/>
    <property type="evidence" value="ECO:0007669"/>
    <property type="project" value="UniProtKB-ARBA"/>
</dbReference>
<reference evidence="5 6" key="1">
    <citation type="submission" date="2018-11" db="EMBL/GenBank/DDBJ databases">
        <authorList>
            <consortium name="Pathogen Informatics"/>
        </authorList>
    </citation>
    <scope>NUCLEOTIDE SEQUENCE [LARGE SCALE GENOMIC DNA]</scope>
</reference>